<keyword evidence="1" id="KW-0472">Membrane</keyword>
<name>A0ABY3FQ07_9BACI</name>
<accession>A0ABY3FQ07</accession>
<feature type="transmembrane region" description="Helical" evidence="1">
    <location>
        <begin position="21"/>
        <end position="40"/>
    </location>
</feature>
<gene>
    <name evidence="2" type="ORF">CHCC15381_0171</name>
</gene>
<proteinExistence type="predicted"/>
<sequence length="41" mass="4821">MLSTRFAFLRLSRFSKRDSLVSLKFIALLFPSCLAFYFIIT</sequence>
<evidence type="ECO:0000313" key="2">
    <source>
        <dbReference type="EMBL" id="TWL33664.1"/>
    </source>
</evidence>
<protein>
    <submittedName>
        <fullName evidence="2">Uncharacterized protein</fullName>
    </submittedName>
</protein>
<keyword evidence="1" id="KW-0812">Transmembrane</keyword>
<evidence type="ECO:0000256" key="1">
    <source>
        <dbReference type="SAM" id="Phobius"/>
    </source>
</evidence>
<reference evidence="2 3" key="1">
    <citation type="submission" date="2019-06" db="EMBL/GenBank/DDBJ databases">
        <title>Genome sequence analysis of &gt;100 Bacillus licheniformis strains suggests intrinsic resistance to this species.</title>
        <authorList>
            <person name="Wels M."/>
            <person name="Siezen R.J."/>
            <person name="Johansen E."/>
            <person name="Stuer-Lauridsen B."/>
            <person name="Bjerre K."/>
            <person name="Nielsen B.K.K."/>
        </authorList>
    </citation>
    <scope>NUCLEOTIDE SEQUENCE [LARGE SCALE GENOMIC DNA]</scope>
    <source>
        <strain evidence="2 3">BAC-15381</strain>
    </source>
</reference>
<keyword evidence="1" id="KW-1133">Transmembrane helix</keyword>
<keyword evidence="3" id="KW-1185">Reference proteome</keyword>
<comment type="caution">
    <text evidence="2">The sequence shown here is derived from an EMBL/GenBank/DDBJ whole genome shotgun (WGS) entry which is preliminary data.</text>
</comment>
<evidence type="ECO:0000313" key="3">
    <source>
        <dbReference type="Proteomes" id="UP000429980"/>
    </source>
</evidence>
<dbReference type="Proteomes" id="UP000429980">
    <property type="component" value="Unassembled WGS sequence"/>
</dbReference>
<organism evidence="2 3">
    <name type="scientific">Bacillus paralicheniformis</name>
    <dbReference type="NCBI Taxonomy" id="1648923"/>
    <lineage>
        <taxon>Bacteria</taxon>
        <taxon>Bacillati</taxon>
        <taxon>Bacillota</taxon>
        <taxon>Bacilli</taxon>
        <taxon>Bacillales</taxon>
        <taxon>Bacillaceae</taxon>
        <taxon>Bacillus</taxon>
    </lineage>
</organism>
<dbReference type="EMBL" id="NILF01000067">
    <property type="protein sequence ID" value="TWL33664.1"/>
    <property type="molecule type" value="Genomic_DNA"/>
</dbReference>